<reference evidence="1" key="2">
    <citation type="journal article" date="2015" name="Fish Shellfish Immunol.">
        <title>Early steps in the European eel (Anguilla anguilla)-Vibrio vulnificus interaction in the gills: Role of the RtxA13 toxin.</title>
        <authorList>
            <person name="Callol A."/>
            <person name="Pajuelo D."/>
            <person name="Ebbesson L."/>
            <person name="Teles M."/>
            <person name="MacKenzie S."/>
            <person name="Amaro C."/>
        </authorList>
    </citation>
    <scope>NUCLEOTIDE SEQUENCE</scope>
</reference>
<proteinExistence type="predicted"/>
<reference evidence="1" key="1">
    <citation type="submission" date="2014-11" db="EMBL/GenBank/DDBJ databases">
        <authorList>
            <person name="Amaro Gonzalez C."/>
        </authorList>
    </citation>
    <scope>NUCLEOTIDE SEQUENCE</scope>
</reference>
<accession>A0A0E9VPQ4</accession>
<dbReference type="EMBL" id="GBXM01029247">
    <property type="protein sequence ID" value="JAH79330.1"/>
    <property type="molecule type" value="Transcribed_RNA"/>
</dbReference>
<organism evidence="1">
    <name type="scientific">Anguilla anguilla</name>
    <name type="common">European freshwater eel</name>
    <name type="synonym">Muraena anguilla</name>
    <dbReference type="NCBI Taxonomy" id="7936"/>
    <lineage>
        <taxon>Eukaryota</taxon>
        <taxon>Metazoa</taxon>
        <taxon>Chordata</taxon>
        <taxon>Craniata</taxon>
        <taxon>Vertebrata</taxon>
        <taxon>Euteleostomi</taxon>
        <taxon>Actinopterygii</taxon>
        <taxon>Neopterygii</taxon>
        <taxon>Teleostei</taxon>
        <taxon>Anguilliformes</taxon>
        <taxon>Anguillidae</taxon>
        <taxon>Anguilla</taxon>
    </lineage>
</organism>
<evidence type="ECO:0000313" key="1">
    <source>
        <dbReference type="EMBL" id="JAH79330.1"/>
    </source>
</evidence>
<name>A0A0E9VPQ4_ANGAN</name>
<protein>
    <submittedName>
        <fullName evidence="1">Uncharacterized protein</fullName>
    </submittedName>
</protein>
<sequence>MWPTMRYLSSKL</sequence>